<evidence type="ECO:0000256" key="1">
    <source>
        <dbReference type="SAM" id="Phobius"/>
    </source>
</evidence>
<proteinExistence type="predicted"/>
<dbReference type="InterPro" id="IPR004701">
    <property type="entry name" value="PTS_EIIA_man-typ"/>
</dbReference>
<organism evidence="4 5">
    <name type="scientific">Diploptera punctata</name>
    <name type="common">Pacific beetle cockroach</name>
    <dbReference type="NCBI Taxonomy" id="6984"/>
    <lineage>
        <taxon>Eukaryota</taxon>
        <taxon>Metazoa</taxon>
        <taxon>Ecdysozoa</taxon>
        <taxon>Arthropoda</taxon>
        <taxon>Hexapoda</taxon>
        <taxon>Insecta</taxon>
        <taxon>Pterygota</taxon>
        <taxon>Neoptera</taxon>
        <taxon>Polyneoptera</taxon>
        <taxon>Dictyoptera</taxon>
        <taxon>Blattodea</taxon>
        <taxon>Blaberoidea</taxon>
        <taxon>Blaberidae</taxon>
        <taxon>Diplopterinae</taxon>
        <taxon>Diploptera</taxon>
    </lineage>
</organism>
<keyword evidence="1" id="KW-0812">Transmembrane</keyword>
<name>A0AAD7ZQ10_DIPPU</name>
<keyword evidence="5" id="KW-1185">Reference proteome</keyword>
<dbReference type="EMBL" id="JASPKZ010007527">
    <property type="protein sequence ID" value="KAJ9583778.1"/>
    <property type="molecule type" value="Genomic_DNA"/>
</dbReference>
<evidence type="ECO:0000256" key="2">
    <source>
        <dbReference type="SAM" id="SignalP"/>
    </source>
</evidence>
<feature type="domain" description="PTS EIIA type-4" evidence="3">
    <location>
        <begin position="5"/>
        <end position="139"/>
    </location>
</feature>
<evidence type="ECO:0000259" key="3">
    <source>
        <dbReference type="PROSITE" id="PS51096"/>
    </source>
</evidence>
<feature type="transmembrane region" description="Helical" evidence="1">
    <location>
        <begin position="194"/>
        <end position="219"/>
    </location>
</feature>
<reference evidence="4" key="1">
    <citation type="journal article" date="2023" name="IScience">
        <title>Live-bearing cockroach genome reveals convergent evolutionary mechanisms linked to viviparity in insects and beyond.</title>
        <authorList>
            <person name="Fouks B."/>
            <person name="Harrison M.C."/>
            <person name="Mikhailova A.A."/>
            <person name="Marchal E."/>
            <person name="English S."/>
            <person name="Carruthers M."/>
            <person name="Jennings E.C."/>
            <person name="Chiamaka E.L."/>
            <person name="Frigard R.A."/>
            <person name="Pippel M."/>
            <person name="Attardo G.M."/>
            <person name="Benoit J.B."/>
            <person name="Bornberg-Bauer E."/>
            <person name="Tobe S.S."/>
        </authorList>
    </citation>
    <scope>NUCLEOTIDE SEQUENCE</scope>
    <source>
        <strain evidence="4">Stay&amp;Tobe</strain>
    </source>
</reference>
<accession>A0AAD7ZQ10</accession>
<sequence>MKQLVTALLLLCHGANPALSRVVVALLALYSGTNCTTVSPAGTTQLANLRSFIRELNAVDRQVTAKTGAAVLLITDVIGELPAVNTTLLVLELESTDTQVFGLNLLAAAGSIVRRNMTSEEWNGALRSTTAFRRGKRIYFGMEMPVFVYVRQPGDAKLRKVGNVTGEEVLLDADLHIAVTNSTSCQVVTSEHDMYLMVGMMTGVAVGLVTCLLCGLYLVHTAFKSSSDSNS</sequence>
<dbReference type="PROSITE" id="PS51096">
    <property type="entry name" value="PTS_EIIA_TYPE_4"/>
    <property type="match status" value="1"/>
</dbReference>
<evidence type="ECO:0000313" key="5">
    <source>
        <dbReference type="Proteomes" id="UP001233999"/>
    </source>
</evidence>
<keyword evidence="1" id="KW-1133">Transmembrane helix</keyword>
<dbReference type="Proteomes" id="UP001233999">
    <property type="component" value="Unassembled WGS sequence"/>
</dbReference>
<feature type="signal peptide" evidence="2">
    <location>
        <begin position="1"/>
        <end position="20"/>
    </location>
</feature>
<protein>
    <recommendedName>
        <fullName evidence="3">PTS EIIA type-4 domain-containing protein</fullName>
    </recommendedName>
</protein>
<comment type="caution">
    <text evidence="4">The sequence shown here is derived from an EMBL/GenBank/DDBJ whole genome shotgun (WGS) entry which is preliminary data.</text>
</comment>
<gene>
    <name evidence="4" type="ORF">L9F63_021868</name>
</gene>
<reference evidence="4" key="2">
    <citation type="submission" date="2023-05" db="EMBL/GenBank/DDBJ databases">
        <authorList>
            <person name="Fouks B."/>
        </authorList>
    </citation>
    <scope>NUCLEOTIDE SEQUENCE</scope>
    <source>
        <strain evidence="4">Stay&amp;Tobe</strain>
        <tissue evidence="4">Testes</tissue>
    </source>
</reference>
<dbReference type="AlphaFoldDB" id="A0AAD7ZQ10"/>
<dbReference type="GO" id="GO:0016020">
    <property type="term" value="C:membrane"/>
    <property type="evidence" value="ECO:0007669"/>
    <property type="project" value="InterPro"/>
</dbReference>
<dbReference type="GO" id="GO:0009401">
    <property type="term" value="P:phosphoenolpyruvate-dependent sugar phosphotransferase system"/>
    <property type="evidence" value="ECO:0007669"/>
    <property type="project" value="InterPro"/>
</dbReference>
<evidence type="ECO:0000313" key="4">
    <source>
        <dbReference type="EMBL" id="KAJ9583778.1"/>
    </source>
</evidence>
<keyword evidence="1" id="KW-0472">Membrane</keyword>
<keyword evidence="2" id="KW-0732">Signal</keyword>
<feature type="chain" id="PRO_5042247173" description="PTS EIIA type-4 domain-containing protein" evidence="2">
    <location>
        <begin position="21"/>
        <end position="231"/>
    </location>
</feature>